<dbReference type="Gene3D" id="3.30.70.1320">
    <property type="entry name" value="Multidrug efflux transporter AcrB pore domain like"/>
    <property type="match status" value="1"/>
</dbReference>
<comment type="subcellular location">
    <subcellularLocation>
        <location evidence="1">Cell inner membrane</location>
        <topology evidence="1">Multi-pass membrane protein</topology>
    </subcellularLocation>
</comment>
<evidence type="ECO:0000256" key="5">
    <source>
        <dbReference type="ARBA" id="ARBA00022692"/>
    </source>
</evidence>
<gene>
    <name evidence="10" type="ORF">MUN82_13150</name>
</gene>
<evidence type="ECO:0000256" key="2">
    <source>
        <dbReference type="ARBA" id="ARBA00022448"/>
    </source>
</evidence>
<dbReference type="SUPFAM" id="SSF82714">
    <property type="entry name" value="Multidrug efflux transporter AcrB TolC docking domain, DN and DC subdomains"/>
    <property type="match status" value="2"/>
</dbReference>
<dbReference type="Gene3D" id="3.30.2090.10">
    <property type="entry name" value="Multidrug efflux transporter AcrB TolC docking domain, DN and DC subdomains"/>
    <property type="match status" value="2"/>
</dbReference>
<dbReference type="SUPFAM" id="SSF82693">
    <property type="entry name" value="Multidrug efflux transporter AcrB pore domain, PN1, PN2, PC1 and PC2 subdomains"/>
    <property type="match status" value="3"/>
</dbReference>
<keyword evidence="5 9" id="KW-0812">Transmembrane</keyword>
<evidence type="ECO:0000256" key="8">
    <source>
        <dbReference type="SAM" id="MobiDB-lite"/>
    </source>
</evidence>
<feature type="transmembrane region" description="Helical" evidence="9">
    <location>
        <begin position="856"/>
        <end position="875"/>
    </location>
</feature>
<evidence type="ECO:0000313" key="10">
    <source>
        <dbReference type="EMBL" id="UOR03892.1"/>
    </source>
</evidence>
<feature type="region of interest" description="Disordered" evidence="8">
    <location>
        <begin position="1019"/>
        <end position="1042"/>
    </location>
</feature>
<evidence type="ECO:0000256" key="6">
    <source>
        <dbReference type="ARBA" id="ARBA00022989"/>
    </source>
</evidence>
<protein>
    <submittedName>
        <fullName evidence="10">Efflux RND transporter permease subunit</fullName>
    </submittedName>
</protein>
<feature type="transmembrane region" description="Helical" evidence="9">
    <location>
        <begin position="908"/>
        <end position="929"/>
    </location>
</feature>
<dbReference type="PANTHER" id="PTHR32063">
    <property type="match status" value="1"/>
</dbReference>
<feature type="transmembrane region" description="Helical" evidence="9">
    <location>
        <begin position="462"/>
        <end position="481"/>
    </location>
</feature>
<organism evidence="10 11">
    <name type="scientific">Hymenobacter aerilatus</name>
    <dbReference type="NCBI Taxonomy" id="2932251"/>
    <lineage>
        <taxon>Bacteria</taxon>
        <taxon>Pseudomonadati</taxon>
        <taxon>Bacteroidota</taxon>
        <taxon>Cytophagia</taxon>
        <taxon>Cytophagales</taxon>
        <taxon>Hymenobacteraceae</taxon>
        <taxon>Hymenobacter</taxon>
    </lineage>
</organism>
<feature type="transmembrane region" description="Helical" evidence="9">
    <location>
        <begin position="986"/>
        <end position="1011"/>
    </location>
</feature>
<dbReference type="Gene3D" id="3.30.70.1440">
    <property type="entry name" value="Multidrug efflux transporter AcrB pore domain"/>
    <property type="match status" value="1"/>
</dbReference>
<proteinExistence type="predicted"/>
<feature type="transmembrane region" description="Helical" evidence="9">
    <location>
        <begin position="430"/>
        <end position="450"/>
    </location>
</feature>
<feature type="transmembrane region" description="Helical" evidence="9">
    <location>
        <begin position="525"/>
        <end position="545"/>
    </location>
</feature>
<dbReference type="FunFam" id="3.30.70.1430:FF:000001">
    <property type="entry name" value="Efflux pump membrane transporter"/>
    <property type="match status" value="1"/>
</dbReference>
<feature type="transmembrane region" description="Helical" evidence="9">
    <location>
        <begin position="359"/>
        <end position="379"/>
    </location>
</feature>
<evidence type="ECO:0000313" key="11">
    <source>
        <dbReference type="Proteomes" id="UP000829925"/>
    </source>
</evidence>
<dbReference type="GO" id="GO:0042910">
    <property type="term" value="F:xenobiotic transmembrane transporter activity"/>
    <property type="evidence" value="ECO:0007669"/>
    <property type="project" value="TreeGrafter"/>
</dbReference>
<dbReference type="Pfam" id="PF00873">
    <property type="entry name" value="ACR_tran"/>
    <property type="match status" value="1"/>
</dbReference>
<evidence type="ECO:0000256" key="4">
    <source>
        <dbReference type="ARBA" id="ARBA00022519"/>
    </source>
</evidence>
<dbReference type="Gene3D" id="1.20.1640.10">
    <property type="entry name" value="Multidrug efflux transporter AcrB transmembrane domain"/>
    <property type="match status" value="2"/>
</dbReference>
<dbReference type="EMBL" id="CP095053">
    <property type="protein sequence ID" value="UOR03892.1"/>
    <property type="molecule type" value="Genomic_DNA"/>
</dbReference>
<evidence type="ECO:0000256" key="1">
    <source>
        <dbReference type="ARBA" id="ARBA00004429"/>
    </source>
</evidence>
<dbReference type="InterPro" id="IPR001036">
    <property type="entry name" value="Acrflvin-R"/>
</dbReference>
<keyword evidence="2" id="KW-0813">Transport</keyword>
<keyword evidence="4" id="KW-0997">Cell inner membrane</keyword>
<dbReference type="SUPFAM" id="SSF82866">
    <property type="entry name" value="Multidrug efflux transporter AcrB transmembrane domain"/>
    <property type="match status" value="2"/>
</dbReference>
<dbReference type="AlphaFoldDB" id="A0A8T9SPA9"/>
<sequence length="1042" mass="114373">MSLSSTSINRPVLAIVMSLLIVIFGVIGFRYLSIREYPSVDPPFISVSTTYTGASADVIQSQITEPLEEGINGIAGIRNLTSTSRDGRSQISVEFDLDANLEAAANDVRDKVSAAQRRLPDDVDPPTVSKANADSQPIVLVYLSSSKRSLLELTDYANNVLRERLQTIPGVSEVRVWGERKYSMRLWLDPVKMAALGVSPVDVQTALRRENVELPGGAVQGEATQLTLRTMGRLYSVEDFNNLILRNDPTALVRLSDVGTAELYPENDQSSLARNGFPMVGINAVPQPGSNQIEIANEFNRRIEQYKKDLPEDLKLSTGFDNSIFIRASIGEVEHTIIEAFVLVVVVIFLFLRDFRSTIIPVVAIPVSLVGIFFIMYLLDFSINVLTLLAIVLAISLVVDDAIVVLENIYSRIEAGDDPREAAIKGSEEILMAVVSTTVVLAAVFLPVIFLEGITGRLFREFGIVLAGSVLISAFVSLTLTPMMCSQILKRQESHNWFYRKTEPFFERLTNGYRHSLEAFLRNRYLAWLMVVGTGVGIWFFMGALPSELAPIEDRNRINVNATGPEGASFEYMTTYMNQLTKMIIDSVGNENLDNVLTVTAPSGGGGAGVVNTGIARILLVDAENRPMSQQQLADKLTLSVKQLTNGRTSVSQDQSIGNSGGGLPVQFVLQTQNFEKLREAVPKFLDAARQDPTFSFVDVNLKFSKPELRVIIDREKAQSLGVSVQDISQTLQAGLSGARYGYFIKDSKQYQIIGQVAREDRNQPLDVRTLYVKNREGKLVQLDNVIRLEEQSTPPQLYRYNRYNAATISAALSPNKTLGDGIAAMRRIADKTLDDSFSTALSGASRDFEESSSSLLFAFGLALVLIYLILAAQFESFRDPGIIMITVPLALAGALLSLWYFNQTLNLFSQIGIIMLVGLVTKNGILIVEFANQRVEHGLDYMTGLVEGATARFRPILMTSLCAVLGILPIAVATGAGAFSRRAMGIGVVGGLLFATILTLYVVPVMYSYFATARKHKPTSGADTSEEQPLPSEQQRELQPA</sequence>
<keyword evidence="6 9" id="KW-1133">Transmembrane helix</keyword>
<dbReference type="PRINTS" id="PR00702">
    <property type="entry name" value="ACRIFLAVINRP"/>
</dbReference>
<feature type="transmembrane region" description="Helical" evidence="9">
    <location>
        <begin position="385"/>
        <end position="409"/>
    </location>
</feature>
<dbReference type="Gene3D" id="3.30.70.1430">
    <property type="entry name" value="Multidrug efflux transporter AcrB pore domain"/>
    <property type="match status" value="2"/>
</dbReference>
<dbReference type="PANTHER" id="PTHR32063:SF28">
    <property type="entry name" value="BLR2861 PROTEIN"/>
    <property type="match status" value="1"/>
</dbReference>
<dbReference type="GO" id="GO:0005886">
    <property type="term" value="C:plasma membrane"/>
    <property type="evidence" value="ECO:0007669"/>
    <property type="project" value="UniProtKB-SubCell"/>
</dbReference>
<dbReference type="Proteomes" id="UP000829925">
    <property type="component" value="Chromosome"/>
</dbReference>
<dbReference type="RefSeq" id="WP_245091099.1">
    <property type="nucleotide sequence ID" value="NZ_CP095053.1"/>
</dbReference>
<evidence type="ECO:0000256" key="9">
    <source>
        <dbReference type="SAM" id="Phobius"/>
    </source>
</evidence>
<feature type="transmembrane region" description="Helical" evidence="9">
    <location>
        <begin position="335"/>
        <end position="352"/>
    </location>
</feature>
<keyword evidence="11" id="KW-1185">Reference proteome</keyword>
<feature type="transmembrane region" description="Helical" evidence="9">
    <location>
        <begin position="882"/>
        <end position="902"/>
    </location>
</feature>
<reference evidence="10 11" key="1">
    <citation type="submission" date="2022-04" db="EMBL/GenBank/DDBJ databases">
        <title>Hymenobacter sp. isolated from the air.</title>
        <authorList>
            <person name="Won M."/>
            <person name="Lee C.-M."/>
            <person name="Woen H.-Y."/>
            <person name="Kwon S.-W."/>
        </authorList>
    </citation>
    <scope>NUCLEOTIDE SEQUENCE [LARGE SCALE GENOMIC DNA]</scope>
    <source>
        <strain evidence="11">5413 J-13</strain>
    </source>
</reference>
<accession>A0A8T9SPA9</accession>
<keyword evidence="3" id="KW-1003">Cell membrane</keyword>
<dbReference type="KEGG" id="haei:MUN82_13150"/>
<feature type="transmembrane region" description="Helical" evidence="9">
    <location>
        <begin position="957"/>
        <end position="980"/>
    </location>
</feature>
<dbReference type="FunFam" id="1.20.1640.10:FF:000001">
    <property type="entry name" value="Efflux pump membrane transporter"/>
    <property type="match status" value="1"/>
</dbReference>
<feature type="transmembrane region" description="Helical" evidence="9">
    <location>
        <begin position="12"/>
        <end position="32"/>
    </location>
</feature>
<evidence type="ECO:0000256" key="7">
    <source>
        <dbReference type="ARBA" id="ARBA00023136"/>
    </source>
</evidence>
<evidence type="ECO:0000256" key="3">
    <source>
        <dbReference type="ARBA" id="ARBA00022475"/>
    </source>
</evidence>
<dbReference type="InterPro" id="IPR027463">
    <property type="entry name" value="AcrB_DN_DC_subdom"/>
</dbReference>
<name>A0A8T9SPA9_9BACT</name>
<keyword evidence="7 9" id="KW-0472">Membrane</keyword>